<protein>
    <submittedName>
        <fullName evidence="3">Uncharacterized protein</fullName>
    </submittedName>
</protein>
<reference evidence="3 4" key="1">
    <citation type="submission" date="2020-07" db="EMBL/GenBank/DDBJ databases">
        <title>Natrinema (YPL30) sp. nov. and Haloterrigena xxxxxx (YPL8) sp. nov., isolated from a salt mine.</title>
        <authorList>
            <person name="Cui H."/>
        </authorList>
    </citation>
    <scope>NUCLEOTIDE SEQUENCE [LARGE SCALE GENOMIC DNA]</scope>
    <source>
        <strain evidence="3 4">YPL13</strain>
    </source>
</reference>
<dbReference type="EMBL" id="CP059154">
    <property type="protein sequence ID" value="QLK25533.1"/>
    <property type="molecule type" value="Genomic_DNA"/>
</dbReference>
<dbReference type="Pfam" id="PF18739">
    <property type="entry name" value="HEPN_Apea"/>
    <property type="match status" value="1"/>
</dbReference>
<evidence type="ECO:0000313" key="4">
    <source>
        <dbReference type="Proteomes" id="UP000510869"/>
    </source>
</evidence>
<feature type="domain" description="Apea-like HEPN" evidence="1">
    <location>
        <begin position="302"/>
        <end position="456"/>
    </location>
</feature>
<dbReference type="InterPro" id="IPR041229">
    <property type="entry name" value="HEPN_Apea"/>
</dbReference>
<dbReference type="GeneID" id="56144704"/>
<organism evidence="3 4">
    <name type="scientific">Natrinema zhouii</name>
    <dbReference type="NCBI Taxonomy" id="1710539"/>
    <lineage>
        <taxon>Archaea</taxon>
        <taxon>Methanobacteriati</taxon>
        <taxon>Methanobacteriota</taxon>
        <taxon>Stenosarchaea group</taxon>
        <taxon>Halobacteria</taxon>
        <taxon>Halobacteriales</taxon>
        <taxon>Natrialbaceae</taxon>
        <taxon>Natrinema</taxon>
    </lineage>
</organism>
<feature type="domain" description="ApeA N-terminal" evidence="2">
    <location>
        <begin position="5"/>
        <end position="271"/>
    </location>
</feature>
<dbReference type="Pfam" id="PF18862">
    <property type="entry name" value="ApeA_NTD1"/>
    <property type="match status" value="1"/>
</dbReference>
<evidence type="ECO:0000313" key="3">
    <source>
        <dbReference type="EMBL" id="QLK25533.1"/>
    </source>
</evidence>
<dbReference type="InterPro" id="IPR041223">
    <property type="entry name" value="ApeA_NTD"/>
</dbReference>
<keyword evidence="4" id="KW-1185">Reference proteome</keyword>
<dbReference type="AlphaFoldDB" id="A0A7D6CQF5"/>
<dbReference type="KEGG" id="nay:HYG81_15825"/>
<dbReference type="RefSeq" id="WP_180840722.1">
    <property type="nucleotide sequence ID" value="NZ_CP059154.1"/>
</dbReference>
<evidence type="ECO:0000259" key="2">
    <source>
        <dbReference type="Pfam" id="PF18862"/>
    </source>
</evidence>
<gene>
    <name evidence="3" type="ORF">HYG81_15825</name>
</gene>
<dbReference type="Proteomes" id="UP000510869">
    <property type="component" value="Chromosome"/>
</dbReference>
<name>A0A7D6CQF5_9EURY</name>
<sequence>MKERKYSGHWWIDGEKDNTISGELFTYEGSMPELQLNGAFRPNERSQSTISTNKIHGRAGNDLITLSNCQRNKISNQTDTFGTSIESEWVAQYCTIGHPYYNQNIALDELYVEFEGVGDWIRFDGLDMDMDIQNPPIWSSGDKATIEYTQPDSVDAWIDGEKISVSLSMDSNHERGEQATIKLKNRFKISPNRPRVPLSDYFPTISKLQNFVSFGASGSVAKKEIGGKIQGDDVEILIPENAETDIESHPHRMLFTLPDIESNFAKVLSNWDRITTEYQEIIDLYSAASYNPGMYPRNELQNYVHSLESYHRQKWGNEYMHPWTFSYFLKDIKDILKGNPSNVYSGASHPLREMYNVPDSMVQSLSYGALKYSNEYSLRKRLSEIVDAHRSTLKGLPFSIVDKVGLATDTRNYFAHYTEELRKKAVTSGPELQKLVWGVKQLIEVCLLDELGMPEDYIKSRLESKYQNKFVNPV</sequence>
<proteinExistence type="predicted"/>
<accession>A0A7D6CQF5</accession>
<evidence type="ECO:0000259" key="1">
    <source>
        <dbReference type="Pfam" id="PF18739"/>
    </source>
</evidence>
<dbReference type="OrthoDB" id="340705at2157"/>